<evidence type="ECO:0000256" key="1">
    <source>
        <dbReference type="SAM" id="SignalP"/>
    </source>
</evidence>
<dbReference type="Gene3D" id="3.30.530.20">
    <property type="match status" value="1"/>
</dbReference>
<dbReference type="SUPFAM" id="SSF55961">
    <property type="entry name" value="Bet v1-like"/>
    <property type="match status" value="1"/>
</dbReference>
<evidence type="ECO:0000313" key="2">
    <source>
        <dbReference type="EMBL" id="JAC93285.1"/>
    </source>
</evidence>
<feature type="signal peptide" evidence="1">
    <location>
        <begin position="1"/>
        <end position="24"/>
    </location>
</feature>
<dbReference type="EMBL" id="GBIH01001425">
    <property type="protein sequence ID" value="JAC93285.1"/>
    <property type="molecule type" value="mRNA"/>
</dbReference>
<name>A0A090XCW9_IXORI</name>
<feature type="chain" id="PRO_5001869097" evidence="1">
    <location>
        <begin position="25"/>
        <end position="246"/>
    </location>
</feature>
<organism evidence="2">
    <name type="scientific">Ixodes ricinus</name>
    <name type="common">Common tick</name>
    <name type="synonym">Acarus ricinus</name>
    <dbReference type="NCBI Taxonomy" id="34613"/>
    <lineage>
        <taxon>Eukaryota</taxon>
        <taxon>Metazoa</taxon>
        <taxon>Ecdysozoa</taxon>
        <taxon>Arthropoda</taxon>
        <taxon>Chelicerata</taxon>
        <taxon>Arachnida</taxon>
        <taxon>Acari</taxon>
        <taxon>Parasitiformes</taxon>
        <taxon>Ixodida</taxon>
        <taxon>Ixodoidea</taxon>
        <taxon>Ixodidae</taxon>
        <taxon>Ixodinae</taxon>
        <taxon>Ixodes</taxon>
    </lineage>
</organism>
<dbReference type="InterPro" id="IPR023393">
    <property type="entry name" value="START-like_dom_sf"/>
</dbReference>
<keyword evidence="1" id="KW-0732">Signal</keyword>
<reference evidence="2" key="1">
    <citation type="journal article" date="2015" name="PLoS Negl. Trop. Dis.">
        <title>Deep Sequencing Analysis of the Ixodes ricinus Haemocytome.</title>
        <authorList>
            <person name="Kotsyfakis M."/>
            <person name="Kopacek P."/>
            <person name="Franta Z."/>
            <person name="Pedra J.H."/>
            <person name="Ribeiro J.M."/>
        </authorList>
    </citation>
    <scope>NUCLEOTIDE SEQUENCE</scope>
</reference>
<dbReference type="AlphaFoldDB" id="A0A090XCW9"/>
<sequence>MTKGWMSFLALCLASIAVLYQVELDKDRWIASQSITLKAKLSDAFRFVTTSDYMSKWFPFVTSVREVDGKDMGIGKKYRATYHLPVLGEYDMLYRVVEYIPHKMLAVESESCLRPRIEFHFDNVKEDECKMKVQVLFRRRSYLFQYTLGPLLQFLARQQLQRSLFLLRMVVSVLTQIQPAKLPEPPRFPGARLASTELAVLSTTNPLFQTTSGLDTNSKLSGFLLRGLSHTRRCARQPSAQSASLP</sequence>
<dbReference type="CDD" id="cd07812">
    <property type="entry name" value="SRPBCC"/>
    <property type="match status" value="1"/>
</dbReference>
<accession>A0A090XCW9</accession>
<protein>
    <submittedName>
        <fullName evidence="2">Putative secreted protein</fullName>
    </submittedName>
</protein>
<proteinExistence type="evidence at transcript level"/>